<gene>
    <name evidence="2" type="ORF">CALMAC_LOCUS6397</name>
</gene>
<reference evidence="2 3" key="1">
    <citation type="submission" date="2019-01" db="EMBL/GenBank/DDBJ databases">
        <authorList>
            <person name="Sayadi A."/>
        </authorList>
    </citation>
    <scope>NUCLEOTIDE SEQUENCE [LARGE SCALE GENOMIC DNA]</scope>
</reference>
<dbReference type="InterPro" id="IPR028260">
    <property type="entry name" value="FAM177"/>
</dbReference>
<feature type="compositionally biased region" description="Acidic residues" evidence="1">
    <location>
        <begin position="34"/>
        <end position="47"/>
    </location>
</feature>
<feature type="compositionally biased region" description="Basic residues" evidence="1">
    <location>
        <begin position="18"/>
        <end position="29"/>
    </location>
</feature>
<evidence type="ECO:0000256" key="1">
    <source>
        <dbReference type="SAM" id="MobiDB-lite"/>
    </source>
</evidence>
<keyword evidence="3" id="KW-1185">Reference proteome</keyword>
<dbReference type="Proteomes" id="UP000410492">
    <property type="component" value="Unassembled WGS sequence"/>
</dbReference>
<protein>
    <recommendedName>
        <fullName evidence="4">Protein FAM177A1</fullName>
    </recommendedName>
</protein>
<proteinExistence type="predicted"/>
<dbReference type="AlphaFoldDB" id="A0A653C6P2"/>
<feature type="compositionally biased region" description="Basic and acidic residues" evidence="1">
    <location>
        <begin position="113"/>
        <end position="122"/>
    </location>
</feature>
<dbReference type="EMBL" id="CAACVG010007007">
    <property type="protein sequence ID" value="VEN43174.1"/>
    <property type="molecule type" value="Genomic_DNA"/>
</dbReference>
<accession>A0A653C6P2</accession>
<name>A0A653C6P2_CALMS</name>
<feature type="region of interest" description="Disordered" evidence="1">
    <location>
        <begin position="113"/>
        <end position="154"/>
    </location>
</feature>
<evidence type="ECO:0000313" key="3">
    <source>
        <dbReference type="Proteomes" id="UP000410492"/>
    </source>
</evidence>
<dbReference type="PANTHER" id="PTHR31206:SF1">
    <property type="entry name" value="LP10445P"/>
    <property type="match status" value="1"/>
</dbReference>
<dbReference type="OrthoDB" id="45963at2759"/>
<dbReference type="PANTHER" id="PTHR31206">
    <property type="entry name" value="LP10445P"/>
    <property type="match status" value="1"/>
</dbReference>
<evidence type="ECO:0008006" key="4">
    <source>
        <dbReference type="Google" id="ProtNLM"/>
    </source>
</evidence>
<feature type="region of interest" description="Disordered" evidence="1">
    <location>
        <begin position="14"/>
        <end position="56"/>
    </location>
</feature>
<feature type="compositionally biased region" description="Polar residues" evidence="1">
    <location>
        <begin position="134"/>
        <end position="143"/>
    </location>
</feature>
<evidence type="ECO:0000313" key="2">
    <source>
        <dbReference type="EMBL" id="VEN43174.1"/>
    </source>
</evidence>
<organism evidence="2 3">
    <name type="scientific">Callosobruchus maculatus</name>
    <name type="common">Southern cowpea weevil</name>
    <name type="synonym">Pulse bruchid</name>
    <dbReference type="NCBI Taxonomy" id="64391"/>
    <lineage>
        <taxon>Eukaryota</taxon>
        <taxon>Metazoa</taxon>
        <taxon>Ecdysozoa</taxon>
        <taxon>Arthropoda</taxon>
        <taxon>Hexapoda</taxon>
        <taxon>Insecta</taxon>
        <taxon>Pterygota</taxon>
        <taxon>Neoptera</taxon>
        <taxon>Endopterygota</taxon>
        <taxon>Coleoptera</taxon>
        <taxon>Polyphaga</taxon>
        <taxon>Cucujiformia</taxon>
        <taxon>Chrysomeloidea</taxon>
        <taxon>Chrysomelidae</taxon>
        <taxon>Bruchinae</taxon>
        <taxon>Bruchini</taxon>
        <taxon>Callosobruchus</taxon>
    </lineage>
</organism>
<sequence>MVFLRPEDIKTMSEAKQARLRAKGPKRTLHFSDGDLEEYSTEEEDEADGGHQETSLVDPRTLKWGPWISYLMWSFGSSTLSVVDTVGEFFAKAFGITTPRYYFELEEYKRREEEEQATKDAEAQGWSQPAAGSAPTSTITSLNDVPIIPRPVDV</sequence>
<dbReference type="Pfam" id="PF14774">
    <property type="entry name" value="FAM177"/>
    <property type="match status" value="1"/>
</dbReference>